<reference evidence="1 2" key="1">
    <citation type="journal article" date="2003" name="Genome Res.">
        <title>Comparative complete genome sequence analysis of the amino acid replacements responsible for the thermostability of Corynebacterium efficiens.</title>
        <authorList>
            <person name="Nishio Y."/>
            <person name="Nakamura Y."/>
            <person name="Kawarabayasi Y."/>
            <person name="Usuda Y."/>
            <person name="Kimura E."/>
            <person name="Sugimoto S."/>
            <person name="Matsui K."/>
            <person name="Yamagishi A."/>
            <person name="Kikuchi H."/>
            <person name="Ikeo K."/>
            <person name="Gojobori T."/>
        </authorList>
    </citation>
    <scope>NUCLEOTIDE SEQUENCE [LARGE SCALE GENOMIC DNA]</scope>
    <source>
        <strain evidence="2">DSM 44549 / YS-314 / AJ 12310 / JCM 11189 / NBRC 100395</strain>
    </source>
</reference>
<dbReference type="eggNOG" id="ENOG5033NSC">
    <property type="taxonomic scope" value="Bacteria"/>
</dbReference>
<evidence type="ECO:0000313" key="2">
    <source>
        <dbReference type="Proteomes" id="UP000001409"/>
    </source>
</evidence>
<evidence type="ECO:0000313" key="1">
    <source>
        <dbReference type="EMBL" id="BAC18316.1"/>
    </source>
</evidence>
<dbReference type="HOGENOM" id="CLU_437906_0_0_11"/>
<dbReference type="EMBL" id="BA000035">
    <property type="protein sequence ID" value="BAC18316.1"/>
    <property type="molecule type" value="Genomic_DNA"/>
</dbReference>
<dbReference type="AlphaFoldDB" id="Q8FTQ5"/>
<keyword evidence="2" id="KW-1185">Reference proteome</keyword>
<protein>
    <submittedName>
        <fullName evidence="1">Uncharacterized protein</fullName>
    </submittedName>
</protein>
<dbReference type="KEGG" id="cef:CE1505"/>
<accession>Q8FTQ5</accession>
<sequence length="624" mass="64799">MLHSLDPFGASRYLAGTVELIGQHLRQDLVDQGGLAGTGDTRDAHQDTEGDLHIDVLEVVLPRTDDLQFAVRVDLPAGVGHTQGATTGQVGTGDGVLTLEDALRLTLIDHLATVFTGAGADVDEVVGAPDGVLIMLDHDEGVSDITEVFQGPDQLLVVTLVQADGRLIEDIEHAGQAGTDLGGQADALGLTTGQGAGRAVEGEVGQAHIEQELQARADLLEHRTRDHLLAFAQGQAVEEFEGLGDRQGGQPGNGQLAVGLGIQPHGEDLRLQACALTGRAGHLAGVTEQTVLLGFGVGLLQLAVEIPHDTLEGGSPGADASVTVLVADADLLLGAVDQGLALGGGELVVGGLGVEVQCRGQTLDELLEVLGVGAGVPRLDRLDRGGLRVGHDEIDVHLGAHTQAVAGRAGTIGGVEGERAGFELIDGQGVAVGAAHLLGETTQTVRVVLVQVDELEDHHAVGKPQGGLEGVGEALLLAGLDLEAVDHHVDVVLDLFLQRRGLAELVHLTVDTHTGVPLGREVGEEVDELTLAGAHHRGQELEFQPLLHLQDLIHHVLRGLALHGRATFRAVGGTRAGEQQAQVVIDLGDRAHRGPWVAVGGFLVDGHRGGETIDQVHIGLVHLP</sequence>
<proteinExistence type="predicted"/>
<organism evidence="1 2">
    <name type="scientific">Corynebacterium efficiens (strain DSM 44549 / YS-314 / AJ 12310 / JCM 11189 / NBRC 100395)</name>
    <dbReference type="NCBI Taxonomy" id="196164"/>
    <lineage>
        <taxon>Bacteria</taxon>
        <taxon>Bacillati</taxon>
        <taxon>Actinomycetota</taxon>
        <taxon>Actinomycetes</taxon>
        <taxon>Mycobacteriales</taxon>
        <taxon>Corynebacteriaceae</taxon>
        <taxon>Corynebacterium</taxon>
    </lineage>
</organism>
<dbReference type="AntiFam" id="ANF00159">
    <property type="entry name" value="Shadow ORF (opposite uvrA)"/>
</dbReference>
<name>Q8FTQ5_COREF</name>
<dbReference type="Proteomes" id="UP000001409">
    <property type="component" value="Chromosome"/>
</dbReference>